<feature type="domain" description="RagB/SusD" evidence="7">
    <location>
        <begin position="333"/>
        <end position="458"/>
    </location>
</feature>
<keyword evidence="4" id="KW-0472">Membrane</keyword>
<accession>A0A2S1LHV5</accession>
<dbReference type="GO" id="GO:0009279">
    <property type="term" value="C:cell outer membrane"/>
    <property type="evidence" value="ECO:0007669"/>
    <property type="project" value="UniProtKB-SubCell"/>
</dbReference>
<proteinExistence type="inferred from homology"/>
<name>A0A2S1LHV5_9FLAO</name>
<reference evidence="9 10" key="1">
    <citation type="submission" date="2017-04" db="EMBL/GenBank/DDBJ databases">
        <title>Compelte genome sequence of WV33.</title>
        <authorList>
            <person name="Lee P.C."/>
        </authorList>
    </citation>
    <scope>NUCLEOTIDE SEQUENCE [LARGE SCALE GENOMIC DNA]</scope>
    <source>
        <strain evidence="9 10">WV33</strain>
    </source>
</reference>
<keyword evidence="5" id="KW-0998">Cell outer membrane</keyword>
<evidence type="ECO:0000256" key="3">
    <source>
        <dbReference type="ARBA" id="ARBA00022729"/>
    </source>
</evidence>
<evidence type="ECO:0000256" key="6">
    <source>
        <dbReference type="SAM" id="SignalP"/>
    </source>
</evidence>
<dbReference type="EMBL" id="CP020918">
    <property type="protein sequence ID" value="AWG23309.1"/>
    <property type="molecule type" value="Genomic_DNA"/>
</dbReference>
<evidence type="ECO:0000256" key="1">
    <source>
        <dbReference type="ARBA" id="ARBA00004442"/>
    </source>
</evidence>
<dbReference type="Gene3D" id="1.25.40.390">
    <property type="match status" value="1"/>
</dbReference>
<evidence type="ECO:0000256" key="4">
    <source>
        <dbReference type="ARBA" id="ARBA00023136"/>
    </source>
</evidence>
<comment type="similarity">
    <text evidence="2">Belongs to the SusD family.</text>
</comment>
<dbReference type="CDD" id="cd08977">
    <property type="entry name" value="SusD"/>
    <property type="match status" value="1"/>
</dbReference>
<dbReference type="InterPro" id="IPR012944">
    <property type="entry name" value="SusD_RagB_dom"/>
</dbReference>
<organism evidence="9 10">
    <name type="scientific">Flavobacterium faecale</name>
    <dbReference type="NCBI Taxonomy" id="1355330"/>
    <lineage>
        <taxon>Bacteria</taxon>
        <taxon>Pseudomonadati</taxon>
        <taxon>Bacteroidota</taxon>
        <taxon>Flavobacteriia</taxon>
        <taxon>Flavobacteriales</taxon>
        <taxon>Flavobacteriaceae</taxon>
        <taxon>Flavobacterium</taxon>
    </lineage>
</organism>
<dbReference type="Pfam" id="PF14322">
    <property type="entry name" value="SusD-like_3"/>
    <property type="match status" value="1"/>
</dbReference>
<keyword evidence="3 6" id="KW-0732">Signal</keyword>
<protein>
    <submittedName>
        <fullName evidence="9">RagB/SusD family nutrient uptake outer membrane protein</fullName>
    </submittedName>
</protein>
<feature type="domain" description="SusD-like N-terminal" evidence="8">
    <location>
        <begin position="49"/>
        <end position="238"/>
    </location>
</feature>
<dbReference type="AlphaFoldDB" id="A0A2S1LHV5"/>
<dbReference type="Pfam" id="PF07980">
    <property type="entry name" value="SusD_RagB"/>
    <property type="match status" value="1"/>
</dbReference>
<dbReference type="InterPro" id="IPR033985">
    <property type="entry name" value="SusD-like_N"/>
</dbReference>
<sequence>MYTYNIIKKSITFSALALAGLTVSCSKDYLEIESFGTPVVENFYKTPADAEQALNAAYSPMREIYGKENFWAVMGTDIIQGDIGTDDFIKGGNRLNDNLPLFEKESYALSTTNVAIEQTWETNYKGILYANLILNKVSDITFTDANRKKAILAEAHFLRAYYYFDLVNSFGGVPLIDKLQAPDAYNIPRATEAATYTFIENDLKAAIADLPSRFTYATTYYGHADLGAALGLMMRVSLYQNKMDQVKTYGDQLFAIPYVLQNYATIFQQEGEWSPESIYEINFATNASILGTGITQRISPRSKKGGGFMQATDDLLNEFEANDPRKAATFYKMNEPTAYGTGWYIRKYSWAPYSNYLSPTIGGTNNSANNIRVLRLSDAYLMYAEAIYKTDAPTAVGYINKVRKRARGTAAATVVPDLPLTLNGNPLRDAIYHERRVELAGEGYRYHDLIRTGRIQSVLVPRGFIVGKHEVMPIPYSQVTLSKGVLLQNNY</sequence>
<evidence type="ECO:0000313" key="10">
    <source>
        <dbReference type="Proteomes" id="UP000244527"/>
    </source>
</evidence>
<dbReference type="InterPro" id="IPR011990">
    <property type="entry name" value="TPR-like_helical_dom_sf"/>
</dbReference>
<evidence type="ECO:0000259" key="8">
    <source>
        <dbReference type="Pfam" id="PF14322"/>
    </source>
</evidence>
<dbReference type="SUPFAM" id="SSF48452">
    <property type="entry name" value="TPR-like"/>
    <property type="match status" value="1"/>
</dbReference>
<keyword evidence="10" id="KW-1185">Reference proteome</keyword>
<evidence type="ECO:0000313" key="9">
    <source>
        <dbReference type="EMBL" id="AWG23309.1"/>
    </source>
</evidence>
<comment type="subcellular location">
    <subcellularLocation>
        <location evidence="1">Cell outer membrane</location>
    </subcellularLocation>
</comment>
<evidence type="ECO:0000256" key="2">
    <source>
        <dbReference type="ARBA" id="ARBA00006275"/>
    </source>
</evidence>
<evidence type="ECO:0000259" key="7">
    <source>
        <dbReference type="Pfam" id="PF07980"/>
    </source>
</evidence>
<dbReference type="Proteomes" id="UP000244527">
    <property type="component" value="Chromosome"/>
</dbReference>
<gene>
    <name evidence="9" type="ORF">FFWV33_18130</name>
</gene>
<dbReference type="KEGG" id="ffa:FFWV33_18130"/>
<dbReference type="RefSeq" id="WP_245891582.1">
    <property type="nucleotide sequence ID" value="NZ_CP020918.1"/>
</dbReference>
<feature type="chain" id="PRO_5015732607" evidence="6">
    <location>
        <begin position="20"/>
        <end position="491"/>
    </location>
</feature>
<evidence type="ECO:0000256" key="5">
    <source>
        <dbReference type="ARBA" id="ARBA00023237"/>
    </source>
</evidence>
<feature type="signal peptide" evidence="6">
    <location>
        <begin position="1"/>
        <end position="19"/>
    </location>
</feature>